<evidence type="ECO:0000256" key="3">
    <source>
        <dbReference type="ARBA" id="ARBA00022525"/>
    </source>
</evidence>
<keyword evidence="4" id="KW-0732">Signal</keyword>
<protein>
    <submittedName>
        <fullName evidence="5">Uncharacterized protein</fullName>
    </submittedName>
</protein>
<comment type="subcellular location">
    <subcellularLocation>
        <location evidence="1">Secreted</location>
    </subcellularLocation>
</comment>
<dbReference type="SUPFAM" id="SSF63829">
    <property type="entry name" value="Calcium-dependent phosphotriesterase"/>
    <property type="match status" value="1"/>
</dbReference>
<dbReference type="InterPro" id="IPR017996">
    <property type="entry name" value="MRJP/yellow-related"/>
</dbReference>
<dbReference type="GO" id="GO:0005576">
    <property type="term" value="C:extracellular region"/>
    <property type="evidence" value="ECO:0007669"/>
    <property type="project" value="UniProtKB-SubCell"/>
</dbReference>
<dbReference type="OrthoDB" id="7776143at2759"/>
<name>A0A6L2P9D8_COPFO</name>
<evidence type="ECO:0000256" key="4">
    <source>
        <dbReference type="SAM" id="SignalP"/>
    </source>
</evidence>
<comment type="caution">
    <text evidence="5">The sequence shown here is derived from an EMBL/GenBank/DDBJ whole genome shotgun (WGS) entry which is preliminary data.</text>
</comment>
<reference evidence="6" key="1">
    <citation type="submission" date="2020-01" db="EMBL/GenBank/DDBJ databases">
        <title>Draft genome sequence of the Termite Coptotermes fromosanus.</title>
        <authorList>
            <person name="Itakura S."/>
            <person name="Yosikawa Y."/>
            <person name="Umezawa K."/>
        </authorList>
    </citation>
    <scope>NUCLEOTIDE SEQUENCE [LARGE SCALE GENOMIC DNA]</scope>
</reference>
<organism evidence="5 6">
    <name type="scientific">Coptotermes formosanus</name>
    <name type="common">Formosan subterranean termite</name>
    <dbReference type="NCBI Taxonomy" id="36987"/>
    <lineage>
        <taxon>Eukaryota</taxon>
        <taxon>Metazoa</taxon>
        <taxon>Ecdysozoa</taxon>
        <taxon>Arthropoda</taxon>
        <taxon>Hexapoda</taxon>
        <taxon>Insecta</taxon>
        <taxon>Pterygota</taxon>
        <taxon>Neoptera</taxon>
        <taxon>Polyneoptera</taxon>
        <taxon>Dictyoptera</taxon>
        <taxon>Blattodea</taxon>
        <taxon>Blattoidea</taxon>
        <taxon>Termitoidae</taxon>
        <taxon>Rhinotermitidae</taxon>
        <taxon>Coptotermes</taxon>
    </lineage>
</organism>
<dbReference type="Gene3D" id="2.120.10.30">
    <property type="entry name" value="TolB, C-terminal domain"/>
    <property type="match status" value="1"/>
</dbReference>
<dbReference type="InParanoid" id="A0A6L2P9D8"/>
<keyword evidence="6" id="KW-1185">Reference proteome</keyword>
<sequence>MVYLRLCLPLLVYLVLPSPFIQAKNTKLQEVFHWKIVDFDFPDDTSRNKSIESKEFIPENNLPLGLDVWNDKLFVTVPRWKAGVTSTLNYISLNGDNKSPKLVPYPDWSSNRLPPNKIEEGHSTENGTHIISVFRVRVDACDRLWVMDTGLSDILGEAQQLTDPKILIYDLHNDSLIHSYRFKSSDRKPDSFFANIIVDVDANHCDEAFAYIPDLGGNTVMVYSLQDDKSWMAEHHYFHFDPLSGNYSVEGVNFQWKDGVFSLALSAPQEDGFRTAYFHPFSSTNEFSVSTKTLRNKTLATDPHNYEEFKLLGSRGPNTQAGASFLDERTGVLFYTQVNRDGVGCWNSRSGAYSPEYQHLVTSDNETFVFPNDLKVDREGNLWVLNDRLPKFLYRELDYESTNFYIFKGLVTNIIKDTICEDRVNRSILYRRCTGIS</sequence>
<dbReference type="PANTHER" id="PTHR10009">
    <property type="entry name" value="PROTEIN YELLOW-RELATED"/>
    <property type="match status" value="1"/>
</dbReference>
<evidence type="ECO:0000313" key="6">
    <source>
        <dbReference type="Proteomes" id="UP000502823"/>
    </source>
</evidence>
<evidence type="ECO:0000256" key="2">
    <source>
        <dbReference type="ARBA" id="ARBA00009127"/>
    </source>
</evidence>
<dbReference type="Proteomes" id="UP000502823">
    <property type="component" value="Unassembled WGS sequence"/>
</dbReference>
<dbReference type="Pfam" id="PF03022">
    <property type="entry name" value="MRJP"/>
    <property type="match status" value="1"/>
</dbReference>
<accession>A0A6L2P9D8</accession>
<evidence type="ECO:0000256" key="1">
    <source>
        <dbReference type="ARBA" id="ARBA00004613"/>
    </source>
</evidence>
<gene>
    <name evidence="5" type="ORF">Cfor_06272</name>
</gene>
<feature type="signal peptide" evidence="4">
    <location>
        <begin position="1"/>
        <end position="23"/>
    </location>
</feature>
<feature type="chain" id="PRO_5026878628" evidence="4">
    <location>
        <begin position="24"/>
        <end position="437"/>
    </location>
</feature>
<dbReference type="PANTHER" id="PTHR10009:SF11">
    <property type="entry name" value="RH54244P"/>
    <property type="match status" value="1"/>
</dbReference>
<comment type="similarity">
    <text evidence="2">Belongs to the major royal jelly protein family.</text>
</comment>
<dbReference type="PRINTS" id="PR01366">
    <property type="entry name" value="ROYALJELLY"/>
</dbReference>
<dbReference type="FunCoup" id="A0A6L2P9D8">
    <property type="interactions" value="9"/>
</dbReference>
<evidence type="ECO:0000313" key="5">
    <source>
        <dbReference type="EMBL" id="GFG28899.1"/>
    </source>
</evidence>
<proteinExistence type="inferred from homology"/>
<dbReference type="InterPro" id="IPR011042">
    <property type="entry name" value="6-blade_b-propeller_TolB-like"/>
</dbReference>
<dbReference type="AlphaFoldDB" id="A0A6L2P9D8"/>
<keyword evidence="3" id="KW-0964">Secreted</keyword>
<dbReference type="EMBL" id="BLKM01000099">
    <property type="protein sequence ID" value="GFG28899.1"/>
    <property type="molecule type" value="Genomic_DNA"/>
</dbReference>